<keyword evidence="3 10" id="KW-0812">Transmembrane</keyword>
<evidence type="ECO:0000313" key="13">
    <source>
        <dbReference type="Ensembl" id="ENSLCAP00010049090.1"/>
    </source>
</evidence>
<dbReference type="Gene3D" id="2.60.120.920">
    <property type="match status" value="1"/>
</dbReference>
<sequence length="439" mass="48361">MLPVAVTGSPVVVVGPPVTVHQGHTAILPCWLNPPQNAEDLEVQWYRSDRFDSPIVLSSKKFDASKEASYIGRVSFGLKDASSGGLTGGDVSLKLVNVTIEDAGDYTCYVSSEQGYDRENVKLHVIGECHESGYNTQNYQMVLCESQGWYPEPKLRWSDQKQDLTPKVLKYNNVSSGLVSVRSWLLVPTSSEVSCSVGLPDGEAKESRMHSGFSAGWVAFAILLIAALSSLGLLFYKRRGKYIFIKTTLVQNFLMDSMLSCLTATKGTPGFSSGQHYWEVSLGNSDLKQSWWVGVTNVTGFPRECSVPPTTSNGFWFLSSSPDRADSFQFSTEPNVLLPVHSRPKTVGVYLNYDSGELTFYNVEDKCVIGSLTAKFTGEVFPLFNPGKNDKAPMEILQRESSIEVKVDGENVNSTAHDIVLLCHCNVLPNHPTFLNMSY</sequence>
<dbReference type="InterPro" id="IPR043136">
    <property type="entry name" value="B30.2/SPRY_sf"/>
</dbReference>
<dbReference type="AlphaFoldDB" id="A0A4W6FCX2"/>
<dbReference type="InterPro" id="IPR003599">
    <property type="entry name" value="Ig_sub"/>
</dbReference>
<dbReference type="SUPFAM" id="SSF48726">
    <property type="entry name" value="Immunoglobulin"/>
    <property type="match status" value="2"/>
</dbReference>
<proteinExistence type="inferred from homology"/>
<evidence type="ECO:0000313" key="14">
    <source>
        <dbReference type="Proteomes" id="UP000314980"/>
    </source>
</evidence>
<dbReference type="InterPro" id="IPR007110">
    <property type="entry name" value="Ig-like_dom"/>
</dbReference>
<dbReference type="InterPro" id="IPR036179">
    <property type="entry name" value="Ig-like_dom_sf"/>
</dbReference>
<dbReference type="FunFam" id="2.60.40.10:FF:000142">
    <property type="entry name" value="V-set domain-containing T-cell activation inhibitor 1"/>
    <property type="match status" value="1"/>
</dbReference>
<dbReference type="InterPro" id="IPR013783">
    <property type="entry name" value="Ig-like_fold"/>
</dbReference>
<dbReference type="PANTHER" id="PTHR24100">
    <property type="entry name" value="BUTYROPHILIN"/>
    <property type="match status" value="1"/>
</dbReference>
<dbReference type="Gene3D" id="2.60.40.10">
    <property type="entry name" value="Immunoglobulins"/>
    <property type="match status" value="2"/>
</dbReference>
<dbReference type="PRINTS" id="PR01407">
    <property type="entry name" value="BUTYPHLNCDUF"/>
</dbReference>
<keyword evidence="9" id="KW-0393">Immunoglobulin domain</keyword>
<evidence type="ECO:0000256" key="10">
    <source>
        <dbReference type="SAM" id="Phobius"/>
    </source>
</evidence>
<dbReference type="InterPro" id="IPR003877">
    <property type="entry name" value="SPRY_dom"/>
</dbReference>
<evidence type="ECO:0000259" key="12">
    <source>
        <dbReference type="PROSITE" id="PS50835"/>
    </source>
</evidence>
<evidence type="ECO:0000259" key="11">
    <source>
        <dbReference type="PROSITE" id="PS50188"/>
    </source>
</evidence>
<evidence type="ECO:0000256" key="1">
    <source>
        <dbReference type="ARBA" id="ARBA00004479"/>
    </source>
</evidence>
<keyword evidence="14" id="KW-1185">Reference proteome</keyword>
<dbReference type="Pfam" id="PF00622">
    <property type="entry name" value="SPRY"/>
    <property type="match status" value="1"/>
</dbReference>
<keyword evidence="4" id="KW-0732">Signal</keyword>
<comment type="similarity">
    <text evidence="2">Belongs to the immunoglobulin superfamily. BTN/MOG family.</text>
</comment>
<evidence type="ECO:0000256" key="7">
    <source>
        <dbReference type="ARBA" id="ARBA00023157"/>
    </source>
</evidence>
<feature type="domain" description="Ig-like" evidence="12">
    <location>
        <begin position="10"/>
        <end position="124"/>
    </location>
</feature>
<dbReference type="SMART" id="SM00449">
    <property type="entry name" value="SPRY"/>
    <property type="match status" value="1"/>
</dbReference>
<evidence type="ECO:0000256" key="9">
    <source>
        <dbReference type="ARBA" id="ARBA00023319"/>
    </source>
</evidence>
<dbReference type="GO" id="GO:0050852">
    <property type="term" value="P:T cell receptor signaling pathway"/>
    <property type="evidence" value="ECO:0007669"/>
    <property type="project" value="TreeGrafter"/>
</dbReference>
<dbReference type="InterPro" id="IPR050504">
    <property type="entry name" value="IgSF_BTN/MOG"/>
</dbReference>
<dbReference type="InterPro" id="IPR001870">
    <property type="entry name" value="B30.2/SPRY"/>
</dbReference>
<protein>
    <recommendedName>
        <fullName evidence="15">Ig-like domain-containing protein</fullName>
    </recommendedName>
</protein>
<dbReference type="PROSITE" id="PS50835">
    <property type="entry name" value="IG_LIKE"/>
    <property type="match status" value="1"/>
</dbReference>
<keyword evidence="6 10" id="KW-0472">Membrane</keyword>
<dbReference type="Pfam" id="PF22705">
    <property type="entry name" value="C2-set_3"/>
    <property type="match status" value="1"/>
</dbReference>
<keyword evidence="8" id="KW-0325">Glycoprotein</keyword>
<evidence type="ECO:0000256" key="5">
    <source>
        <dbReference type="ARBA" id="ARBA00022989"/>
    </source>
</evidence>
<organism evidence="13 14">
    <name type="scientific">Lates calcarifer</name>
    <name type="common">Barramundi</name>
    <name type="synonym">Holocentrus calcarifer</name>
    <dbReference type="NCBI Taxonomy" id="8187"/>
    <lineage>
        <taxon>Eukaryota</taxon>
        <taxon>Metazoa</taxon>
        <taxon>Chordata</taxon>
        <taxon>Craniata</taxon>
        <taxon>Vertebrata</taxon>
        <taxon>Euteleostomi</taxon>
        <taxon>Actinopterygii</taxon>
        <taxon>Neopterygii</taxon>
        <taxon>Teleostei</taxon>
        <taxon>Neoteleostei</taxon>
        <taxon>Acanthomorphata</taxon>
        <taxon>Carangaria</taxon>
        <taxon>Carangaria incertae sedis</taxon>
        <taxon>Centropomidae</taxon>
        <taxon>Lates</taxon>
    </lineage>
</organism>
<dbReference type="InParanoid" id="A0A4W6FCX2"/>
<dbReference type="Proteomes" id="UP000314980">
    <property type="component" value="Unassembled WGS sequence"/>
</dbReference>
<dbReference type="STRING" id="8187.ENSLCAP00010049090"/>
<accession>A0A4W6FCX2</accession>
<dbReference type="Pfam" id="PF07686">
    <property type="entry name" value="V-set"/>
    <property type="match status" value="1"/>
</dbReference>
<dbReference type="GO" id="GO:0050863">
    <property type="term" value="P:regulation of T cell activation"/>
    <property type="evidence" value="ECO:0007669"/>
    <property type="project" value="UniProtKB-ARBA"/>
</dbReference>
<comment type="subcellular location">
    <subcellularLocation>
        <location evidence="1">Membrane</location>
        <topology evidence="1">Single-pass type I membrane protein</topology>
    </subcellularLocation>
</comment>
<evidence type="ECO:0000256" key="3">
    <source>
        <dbReference type="ARBA" id="ARBA00022692"/>
    </source>
</evidence>
<name>A0A4W6FCX2_LATCA</name>
<dbReference type="InterPro" id="IPR003598">
    <property type="entry name" value="Ig_sub2"/>
</dbReference>
<dbReference type="Ensembl" id="ENSLCAT00010050320.1">
    <property type="protein sequence ID" value="ENSLCAP00010049090.1"/>
    <property type="gene ID" value="ENSLCAG00010022838.1"/>
</dbReference>
<dbReference type="PANTHER" id="PTHR24100:SF149">
    <property type="entry name" value="BG-LIKE ANTIGEN 1-RELATED"/>
    <property type="match status" value="1"/>
</dbReference>
<dbReference type="SUPFAM" id="SSF49899">
    <property type="entry name" value="Concanavalin A-like lectins/glucanases"/>
    <property type="match status" value="1"/>
</dbReference>
<feature type="domain" description="B30.2/SPRY" evidence="11">
    <location>
        <begin position="203"/>
        <end position="403"/>
    </location>
</feature>
<dbReference type="GeneTree" id="ENSGT01120000271914"/>
<dbReference type="GO" id="GO:0005102">
    <property type="term" value="F:signaling receptor binding"/>
    <property type="evidence" value="ECO:0007669"/>
    <property type="project" value="TreeGrafter"/>
</dbReference>
<dbReference type="InterPro" id="IPR053896">
    <property type="entry name" value="BTN3A2-like_Ig-C"/>
</dbReference>
<evidence type="ECO:0000256" key="8">
    <source>
        <dbReference type="ARBA" id="ARBA00023180"/>
    </source>
</evidence>
<keyword evidence="7" id="KW-1015">Disulfide bond</keyword>
<keyword evidence="5 10" id="KW-1133">Transmembrane helix</keyword>
<reference evidence="13" key="2">
    <citation type="submission" date="2025-08" db="UniProtKB">
        <authorList>
            <consortium name="Ensembl"/>
        </authorList>
    </citation>
    <scope>IDENTIFICATION</scope>
</reference>
<reference evidence="13" key="3">
    <citation type="submission" date="2025-09" db="UniProtKB">
        <authorList>
            <consortium name="Ensembl"/>
        </authorList>
    </citation>
    <scope>IDENTIFICATION</scope>
</reference>
<dbReference type="SMART" id="SM00406">
    <property type="entry name" value="IGv"/>
    <property type="match status" value="1"/>
</dbReference>
<feature type="transmembrane region" description="Helical" evidence="10">
    <location>
        <begin position="215"/>
        <end position="236"/>
    </location>
</feature>
<dbReference type="SMART" id="SM00409">
    <property type="entry name" value="IG"/>
    <property type="match status" value="1"/>
</dbReference>
<evidence type="ECO:0000256" key="4">
    <source>
        <dbReference type="ARBA" id="ARBA00022729"/>
    </source>
</evidence>
<reference evidence="14" key="1">
    <citation type="submission" date="2015-09" db="EMBL/GenBank/DDBJ databases">
        <authorList>
            <person name="Sai Rama Sridatta P."/>
        </authorList>
    </citation>
    <scope>NUCLEOTIDE SEQUENCE [LARGE SCALE GENOMIC DNA]</scope>
</reference>
<dbReference type="InterPro" id="IPR013106">
    <property type="entry name" value="Ig_V-set"/>
</dbReference>
<evidence type="ECO:0008006" key="15">
    <source>
        <dbReference type="Google" id="ProtNLM"/>
    </source>
</evidence>
<evidence type="ECO:0000256" key="6">
    <source>
        <dbReference type="ARBA" id="ARBA00023136"/>
    </source>
</evidence>
<dbReference type="GO" id="GO:0001817">
    <property type="term" value="P:regulation of cytokine production"/>
    <property type="evidence" value="ECO:0007669"/>
    <property type="project" value="TreeGrafter"/>
</dbReference>
<dbReference type="GO" id="GO:1903037">
    <property type="term" value="P:regulation of leukocyte cell-cell adhesion"/>
    <property type="evidence" value="ECO:0007669"/>
    <property type="project" value="UniProtKB-ARBA"/>
</dbReference>
<dbReference type="SMART" id="SM00408">
    <property type="entry name" value="IGc2"/>
    <property type="match status" value="1"/>
</dbReference>
<dbReference type="InterPro" id="IPR003879">
    <property type="entry name" value="Butyrophylin_SPRY"/>
</dbReference>
<dbReference type="GO" id="GO:0009897">
    <property type="term" value="C:external side of plasma membrane"/>
    <property type="evidence" value="ECO:0007669"/>
    <property type="project" value="TreeGrafter"/>
</dbReference>
<evidence type="ECO:0000256" key="2">
    <source>
        <dbReference type="ARBA" id="ARBA00007591"/>
    </source>
</evidence>
<dbReference type="InterPro" id="IPR013320">
    <property type="entry name" value="ConA-like_dom_sf"/>
</dbReference>
<dbReference type="PROSITE" id="PS50188">
    <property type="entry name" value="B302_SPRY"/>
    <property type="match status" value="1"/>
</dbReference>